<dbReference type="EMBL" id="JAEHOC010000060">
    <property type="protein sequence ID" value="KAG2425016.1"/>
    <property type="molecule type" value="Genomic_DNA"/>
</dbReference>
<reference evidence="1" key="1">
    <citation type="journal article" date="2020" name="bioRxiv">
        <title>Comparative genomics of Chlamydomonas.</title>
        <authorList>
            <person name="Craig R.J."/>
            <person name="Hasan A.R."/>
            <person name="Ness R.W."/>
            <person name="Keightley P.D."/>
        </authorList>
    </citation>
    <scope>NUCLEOTIDE SEQUENCE</scope>
    <source>
        <strain evidence="1">SAG 7.73</strain>
    </source>
</reference>
<accession>A0A835SSC5</accession>
<proteinExistence type="predicted"/>
<dbReference type="AlphaFoldDB" id="A0A835SSC5"/>
<evidence type="ECO:0000313" key="2">
    <source>
        <dbReference type="Proteomes" id="UP000650467"/>
    </source>
</evidence>
<name>A0A835SSC5_CHLIN</name>
<gene>
    <name evidence="1" type="ORF">HXX76_014174</name>
</gene>
<sequence>MITSLRLAQVGQSMMAALLSAMDAASALGGSSGGTEDADFLRISQIATTYLGTFLGAFPTPGKDGSSSDAPSVPDPGIAGTSTNTRYFKFACTVLDPYASLSLWPFIAVLTMAGVISIIDDEAFLAHLADHARVKRAIYALADIVCRHLLVPAPPGMPLPTPSLRSATFTPAPVPQSSLIQLGIKGVLAAVPLQYPLIVFKDINTRLSSTAQPVTCLRAYLSLPWSQVPHALCLMRNAADLSQRAQLRMGLTLRSPVVFRSFLNPLNITDRCLGFSASNRRTETPSGALAMTGVIEQLFIKDDSVVILSLILDDRSLPWFITTPPDAVAGDPLMRFLYARTVLIVSDPLAIGGLSISL</sequence>
<evidence type="ECO:0000313" key="1">
    <source>
        <dbReference type="EMBL" id="KAG2425016.1"/>
    </source>
</evidence>
<keyword evidence="2" id="KW-1185">Reference proteome</keyword>
<comment type="caution">
    <text evidence="1">The sequence shown here is derived from an EMBL/GenBank/DDBJ whole genome shotgun (WGS) entry which is preliminary data.</text>
</comment>
<organism evidence="1 2">
    <name type="scientific">Chlamydomonas incerta</name>
    <dbReference type="NCBI Taxonomy" id="51695"/>
    <lineage>
        <taxon>Eukaryota</taxon>
        <taxon>Viridiplantae</taxon>
        <taxon>Chlorophyta</taxon>
        <taxon>core chlorophytes</taxon>
        <taxon>Chlorophyceae</taxon>
        <taxon>CS clade</taxon>
        <taxon>Chlamydomonadales</taxon>
        <taxon>Chlamydomonadaceae</taxon>
        <taxon>Chlamydomonas</taxon>
    </lineage>
</organism>
<dbReference type="Proteomes" id="UP000650467">
    <property type="component" value="Unassembled WGS sequence"/>
</dbReference>
<protein>
    <submittedName>
        <fullName evidence="1">Uncharacterized protein</fullName>
    </submittedName>
</protein>